<dbReference type="AlphaFoldDB" id="W0R7A1"/>
<evidence type="ECO:0000256" key="1">
    <source>
        <dbReference type="SAM" id="Phobius"/>
    </source>
</evidence>
<accession>W0R7A1</accession>
<feature type="transmembrane region" description="Helical" evidence="1">
    <location>
        <begin position="138"/>
        <end position="157"/>
    </location>
</feature>
<feature type="transmembrane region" description="Helical" evidence="1">
    <location>
        <begin position="194"/>
        <end position="220"/>
    </location>
</feature>
<dbReference type="Proteomes" id="UP000019086">
    <property type="component" value="Chromosome"/>
</dbReference>
<dbReference type="HOGENOM" id="CLU_1060344_0_0_6"/>
<reference evidence="2 3" key="1">
    <citation type="submission" date="2013-12" db="EMBL/GenBank/DDBJ databases">
        <title>Annotation of the Bibersteinia trehalosi USDA-ARS-USMARC-190 complete genome.</title>
        <authorList>
            <person name="Harhay G.P."/>
            <person name="McVey S."/>
            <person name="Clawson M.L."/>
            <person name="Bono J."/>
            <person name="Heaton M.P."/>
            <person name="Chitko-Mckown C.G."/>
            <person name="Harhay D.M."/>
            <person name="Smith T.P.L."/>
        </authorList>
    </citation>
    <scope>NUCLEOTIDE SEQUENCE [LARGE SCALE GENOMIC DNA]</scope>
    <source>
        <strain evidence="2 3">USDA-ARS-USMARC-190</strain>
    </source>
</reference>
<evidence type="ECO:0000313" key="3">
    <source>
        <dbReference type="Proteomes" id="UP000019086"/>
    </source>
</evidence>
<name>W0R7A1_BIBTR</name>
<sequence length="262" mass="30914">MNYFRKGKRKRSSSFDIESMKVGSMDNAGHKIVNIFAKYDNYIIYEINSNSYQSRIRTIIHSENKELEKVYQARFNRVKDAFVEAKEMLNHTDYYDENKHMIAHTLSTYLFSDIDENKKGEKFYCLIENIKKKNRNYLINKLLLLLPSLISFVLLLFFHYYILIQYVIAILIGNIISISFFYDSGKLQEFNHYIYYIVAGTVKAILSIILGFFVFVVISSEIVRFSFFDNEWGRLLLFIAVGFSERFVLKMIAKTEKALLDN</sequence>
<organism evidence="2 3">
    <name type="scientific">Bibersteinia trehalosi USDA-ARS-USMARC-190</name>
    <dbReference type="NCBI Taxonomy" id="1263832"/>
    <lineage>
        <taxon>Bacteria</taxon>
        <taxon>Pseudomonadati</taxon>
        <taxon>Pseudomonadota</taxon>
        <taxon>Gammaproteobacteria</taxon>
        <taxon>Pasteurellales</taxon>
        <taxon>Pasteurellaceae</taxon>
        <taxon>Bibersteinia</taxon>
    </lineage>
</organism>
<dbReference type="PATRIC" id="fig|1263832.3.peg.932"/>
<gene>
    <name evidence="2" type="ORF">F544_9410</name>
</gene>
<dbReference type="EMBL" id="CP006956">
    <property type="protein sequence ID" value="AHG86170.1"/>
    <property type="molecule type" value="Genomic_DNA"/>
</dbReference>
<keyword evidence="1" id="KW-1133">Transmembrane helix</keyword>
<dbReference type="RefSeq" id="WP_155807055.1">
    <property type="nucleotide sequence ID" value="NZ_CP006956.1"/>
</dbReference>
<evidence type="ECO:0000313" key="2">
    <source>
        <dbReference type="EMBL" id="AHG86170.1"/>
    </source>
</evidence>
<proteinExistence type="predicted"/>
<feature type="transmembrane region" description="Helical" evidence="1">
    <location>
        <begin position="163"/>
        <end position="182"/>
    </location>
</feature>
<keyword evidence="1" id="KW-0472">Membrane</keyword>
<keyword evidence="1" id="KW-0812">Transmembrane</keyword>
<feature type="transmembrane region" description="Helical" evidence="1">
    <location>
        <begin position="232"/>
        <end position="249"/>
    </location>
</feature>
<protein>
    <submittedName>
        <fullName evidence="2">Uncharacterized protein</fullName>
    </submittedName>
</protein>
<dbReference type="KEGG" id="btra:F544_9410"/>